<dbReference type="Proteomes" id="UP000283589">
    <property type="component" value="Unassembled WGS sequence"/>
</dbReference>
<dbReference type="InterPro" id="IPR011708">
    <property type="entry name" value="DNA_pol3_alpha_NTPase_dom"/>
</dbReference>
<comment type="caution">
    <text evidence="2">The sequence shown here is derived from an EMBL/GenBank/DDBJ whole genome shotgun (WGS) entry which is preliminary data.</text>
</comment>
<name>A0A412WPE4_9BACT</name>
<dbReference type="Pfam" id="PF07733">
    <property type="entry name" value="DNA_pol3_alpha"/>
    <property type="match status" value="1"/>
</dbReference>
<dbReference type="PANTHER" id="PTHR32294">
    <property type="entry name" value="DNA POLYMERASE III SUBUNIT ALPHA"/>
    <property type="match status" value="1"/>
</dbReference>
<gene>
    <name evidence="2" type="ORF">DWW18_21305</name>
</gene>
<organism evidence="2 3">
    <name type="scientific">Butyricimonas virosa</name>
    <dbReference type="NCBI Taxonomy" id="544645"/>
    <lineage>
        <taxon>Bacteria</taxon>
        <taxon>Pseudomonadati</taxon>
        <taxon>Bacteroidota</taxon>
        <taxon>Bacteroidia</taxon>
        <taxon>Bacteroidales</taxon>
        <taxon>Odoribacteraceae</taxon>
        <taxon>Butyricimonas</taxon>
    </lineage>
</organism>
<accession>A0A412WPE4</accession>
<evidence type="ECO:0000259" key="1">
    <source>
        <dbReference type="Pfam" id="PF07733"/>
    </source>
</evidence>
<dbReference type="EMBL" id="QRZA01000080">
    <property type="protein sequence ID" value="RGV29064.1"/>
    <property type="molecule type" value="Genomic_DNA"/>
</dbReference>
<dbReference type="GO" id="GO:0006260">
    <property type="term" value="P:DNA replication"/>
    <property type="evidence" value="ECO:0007669"/>
    <property type="project" value="InterPro"/>
</dbReference>
<feature type="non-terminal residue" evidence="2">
    <location>
        <position position="91"/>
    </location>
</feature>
<dbReference type="GO" id="GO:0008408">
    <property type="term" value="F:3'-5' exonuclease activity"/>
    <property type="evidence" value="ECO:0007669"/>
    <property type="project" value="InterPro"/>
</dbReference>
<protein>
    <submittedName>
        <fullName evidence="2">DNA polymerase III subunit alpha</fullName>
    </submittedName>
</protein>
<dbReference type="AlphaFoldDB" id="A0A412WPE4"/>
<evidence type="ECO:0000313" key="2">
    <source>
        <dbReference type="EMBL" id="RGV29064.1"/>
    </source>
</evidence>
<sequence>MKVTHIRIRKADGPLTVMDAFVDKGLTEGGHASLPDIDVDYASDRRQEIKDYLEERYNADGRQRVFSAGTFTTMKLKAALKDVARVHRVPH</sequence>
<dbReference type="InterPro" id="IPR004805">
    <property type="entry name" value="DnaE2/DnaE/PolC"/>
</dbReference>
<feature type="domain" description="Bacterial DNA polymerase III alpha subunit NTPase" evidence="1">
    <location>
        <begin position="32"/>
        <end position="90"/>
    </location>
</feature>
<evidence type="ECO:0000313" key="3">
    <source>
        <dbReference type="Proteomes" id="UP000283589"/>
    </source>
</evidence>
<proteinExistence type="predicted"/>
<reference evidence="2 3" key="1">
    <citation type="submission" date="2018-08" db="EMBL/GenBank/DDBJ databases">
        <title>A genome reference for cultivated species of the human gut microbiota.</title>
        <authorList>
            <person name="Zou Y."/>
            <person name="Xue W."/>
            <person name="Luo G."/>
        </authorList>
    </citation>
    <scope>NUCLEOTIDE SEQUENCE [LARGE SCALE GENOMIC DNA]</scope>
    <source>
        <strain evidence="2 3">AF14-49</strain>
    </source>
</reference>